<organism evidence="3 4">
    <name type="scientific">Chitinophaga niastensis</name>
    <dbReference type="NCBI Taxonomy" id="536980"/>
    <lineage>
        <taxon>Bacteria</taxon>
        <taxon>Pseudomonadati</taxon>
        <taxon>Bacteroidota</taxon>
        <taxon>Chitinophagia</taxon>
        <taxon>Chitinophagales</taxon>
        <taxon>Chitinophagaceae</taxon>
        <taxon>Chitinophaga</taxon>
    </lineage>
</organism>
<dbReference type="Proteomes" id="UP000240971">
    <property type="component" value="Unassembled WGS sequence"/>
</dbReference>
<sequence>MIKVVDEHTKLLPLKISKCIFYIILKSKKMKWFKKTTPICLVFLGLAGSPVIAYAQGINFLHNLDEALAKAKVEDKLVFVDFYTSWCGPCKALSNEVFPLAEVGSFFNARFINCKIQCDDKGVGVELGKKYQVNAYPTLMFLDKNGEMVHSEADAPSAEGLIQLAKTAMDPQKNLLSIIKEWNSGNRDEAFTKKYFTTLKEAYRTEKATIDFNSYFNKLSAEDKVKKSTFELIKLLGIAPFSPVFEYLEANRIQYIQSTDSGEVDKFVATTYLGYLRNLVVFGTRAEFQAAKAKFKAKNYSYFEEYSMFCGVFETKDSTGKADINNYMQRGTAFLTKYGRNNDAYTLSLTSLLGNYTGRADAGVAGIKWMEDLLERNPDPNYLSVYFYILWRNFHFDKAIAVGKEMRANAIKAGDSTKTIDAQIAMVEGLVSKAAAKAQEDKNKMN</sequence>
<dbReference type="CDD" id="cd02947">
    <property type="entry name" value="TRX_family"/>
    <property type="match status" value="1"/>
</dbReference>
<dbReference type="SUPFAM" id="SSF52833">
    <property type="entry name" value="Thioredoxin-like"/>
    <property type="match status" value="1"/>
</dbReference>
<protein>
    <submittedName>
        <fullName evidence="3">Thioredoxin</fullName>
    </submittedName>
</protein>
<dbReference type="EMBL" id="PYAW01000004">
    <property type="protein sequence ID" value="PSL45414.1"/>
    <property type="molecule type" value="Genomic_DNA"/>
</dbReference>
<dbReference type="Pfam" id="PF00085">
    <property type="entry name" value="Thioredoxin"/>
    <property type="match status" value="1"/>
</dbReference>
<dbReference type="Gene3D" id="3.40.30.10">
    <property type="entry name" value="Glutaredoxin"/>
    <property type="match status" value="1"/>
</dbReference>
<dbReference type="PROSITE" id="PS51352">
    <property type="entry name" value="THIOREDOXIN_2"/>
    <property type="match status" value="1"/>
</dbReference>
<evidence type="ECO:0000259" key="2">
    <source>
        <dbReference type="PROSITE" id="PS51352"/>
    </source>
</evidence>
<dbReference type="InterPro" id="IPR036249">
    <property type="entry name" value="Thioredoxin-like_sf"/>
</dbReference>
<dbReference type="PROSITE" id="PS00194">
    <property type="entry name" value="THIOREDOXIN_1"/>
    <property type="match status" value="1"/>
</dbReference>
<reference evidence="3 4" key="1">
    <citation type="submission" date="2018-03" db="EMBL/GenBank/DDBJ databases">
        <title>Genomic Encyclopedia of Archaeal and Bacterial Type Strains, Phase II (KMG-II): from individual species to whole genera.</title>
        <authorList>
            <person name="Goeker M."/>
        </authorList>
    </citation>
    <scope>NUCLEOTIDE SEQUENCE [LARGE SCALE GENOMIC DNA]</scope>
    <source>
        <strain evidence="3 4">DSM 24859</strain>
    </source>
</reference>
<gene>
    <name evidence="3" type="ORF">CLV51_104116</name>
</gene>
<evidence type="ECO:0000313" key="4">
    <source>
        <dbReference type="Proteomes" id="UP000240971"/>
    </source>
</evidence>
<evidence type="ECO:0000256" key="1">
    <source>
        <dbReference type="ARBA" id="ARBA00023284"/>
    </source>
</evidence>
<proteinExistence type="predicted"/>
<keyword evidence="1" id="KW-0676">Redox-active center</keyword>
<dbReference type="InterPro" id="IPR017937">
    <property type="entry name" value="Thioredoxin_CS"/>
</dbReference>
<dbReference type="PANTHER" id="PTHR43601">
    <property type="entry name" value="THIOREDOXIN, MITOCHONDRIAL"/>
    <property type="match status" value="1"/>
</dbReference>
<feature type="domain" description="Thioredoxin" evidence="2">
    <location>
        <begin position="30"/>
        <end position="174"/>
    </location>
</feature>
<evidence type="ECO:0000313" key="3">
    <source>
        <dbReference type="EMBL" id="PSL45414.1"/>
    </source>
</evidence>
<dbReference type="InterPro" id="IPR013766">
    <property type="entry name" value="Thioredoxin_domain"/>
</dbReference>
<accession>A0A2P8HGS5</accession>
<dbReference type="AlphaFoldDB" id="A0A2P8HGS5"/>
<comment type="caution">
    <text evidence="3">The sequence shown here is derived from an EMBL/GenBank/DDBJ whole genome shotgun (WGS) entry which is preliminary data.</text>
</comment>
<name>A0A2P8HGS5_CHINA</name>
<keyword evidence="4" id="KW-1185">Reference proteome</keyword>
<dbReference type="GO" id="GO:0045454">
    <property type="term" value="P:cell redox homeostasis"/>
    <property type="evidence" value="ECO:0007669"/>
    <property type="project" value="TreeGrafter"/>
</dbReference>
<dbReference type="PANTHER" id="PTHR43601:SF3">
    <property type="entry name" value="THIOREDOXIN, MITOCHONDRIAL"/>
    <property type="match status" value="1"/>
</dbReference>